<evidence type="ECO:0000256" key="1">
    <source>
        <dbReference type="SAM" id="Phobius"/>
    </source>
</evidence>
<comment type="caution">
    <text evidence="2">The sequence shown here is derived from an EMBL/GenBank/DDBJ whole genome shotgun (WGS) entry which is preliminary data.</text>
</comment>
<keyword evidence="1" id="KW-0812">Transmembrane</keyword>
<dbReference type="AlphaFoldDB" id="M0NFV4"/>
<name>M0NFV4_9EURY</name>
<dbReference type="RefSeq" id="WP_007737223.1">
    <property type="nucleotide sequence ID" value="NZ_AOMF01000048.1"/>
</dbReference>
<evidence type="ECO:0000313" key="2">
    <source>
        <dbReference type="EMBL" id="EMA56433.1"/>
    </source>
</evidence>
<protein>
    <submittedName>
        <fullName evidence="2">Uncharacterized protein</fullName>
    </submittedName>
</protein>
<feature type="transmembrane region" description="Helical" evidence="1">
    <location>
        <begin position="77"/>
        <end position="96"/>
    </location>
</feature>
<gene>
    <name evidence="2" type="ORF">C451_02375</name>
</gene>
<accession>M0NFV4</accession>
<feature type="transmembrane region" description="Helical" evidence="1">
    <location>
        <begin position="47"/>
        <end position="71"/>
    </location>
</feature>
<keyword evidence="1" id="KW-0472">Membrane</keyword>
<proteinExistence type="predicted"/>
<keyword evidence="3" id="KW-1185">Reference proteome</keyword>
<organism evidence="2 3">
    <name type="scientific">Halococcus thailandensis JCM 13552</name>
    <dbReference type="NCBI Taxonomy" id="1227457"/>
    <lineage>
        <taxon>Archaea</taxon>
        <taxon>Methanobacteriati</taxon>
        <taxon>Methanobacteriota</taxon>
        <taxon>Stenosarchaea group</taxon>
        <taxon>Halobacteria</taxon>
        <taxon>Halobacteriales</taxon>
        <taxon>Halococcaceae</taxon>
        <taxon>Halococcus</taxon>
    </lineage>
</organism>
<keyword evidence="1" id="KW-1133">Transmembrane helix</keyword>
<dbReference type="EMBL" id="AOMF01000048">
    <property type="protein sequence ID" value="EMA56433.1"/>
    <property type="molecule type" value="Genomic_DNA"/>
</dbReference>
<reference evidence="2 3" key="1">
    <citation type="journal article" date="2014" name="PLoS Genet.">
        <title>Phylogenetically driven sequencing of extremely halophilic archaea reveals strategies for static and dynamic osmo-response.</title>
        <authorList>
            <person name="Becker E.A."/>
            <person name="Seitzer P.M."/>
            <person name="Tritt A."/>
            <person name="Larsen D."/>
            <person name="Krusor M."/>
            <person name="Yao A.I."/>
            <person name="Wu D."/>
            <person name="Madern D."/>
            <person name="Eisen J.A."/>
            <person name="Darling A.E."/>
            <person name="Facciotti M.T."/>
        </authorList>
    </citation>
    <scope>NUCLEOTIDE SEQUENCE [LARGE SCALE GENOMIC DNA]</scope>
    <source>
        <strain evidence="2 3">JCM 13552</strain>
    </source>
</reference>
<evidence type="ECO:0000313" key="3">
    <source>
        <dbReference type="Proteomes" id="UP000011680"/>
    </source>
</evidence>
<sequence>MSSEPESIEGTADDIGINMSQYSRFSDSVAIGQEAAARFEARKNYRYWGVLAGLVLWLMSIAAPLIAASLLGVQPPLSLMIVPAVVGGALYLTGFVTKRLNGREGLTAEKVFTFYLSEAIKSYHEEEFTEVKEQLKGIKKTLQQHRHHLPTDAAALIVRYCKAIQAIDNPEKDIEKSFPLIAQEGVDCIVPSQETIRITSVIADLEEKSNSADTPTAAQQALEDVGSFIQIIAFSYWGAIVLAFLVGGAVFRLSYVFTPRTQQRVQPEIVKSSRCPGRLA</sequence>
<dbReference type="Proteomes" id="UP000011680">
    <property type="component" value="Unassembled WGS sequence"/>
</dbReference>
<feature type="transmembrane region" description="Helical" evidence="1">
    <location>
        <begin position="236"/>
        <end position="257"/>
    </location>
</feature>